<dbReference type="Gene3D" id="3.20.20.140">
    <property type="entry name" value="Metal-dependent hydrolases"/>
    <property type="match status" value="1"/>
</dbReference>
<dbReference type="PROSITE" id="PS51365">
    <property type="entry name" value="RENAL_DIPEPTIDASE_2"/>
    <property type="match status" value="1"/>
</dbReference>
<name>A0A1U9KNN5_9PROT</name>
<dbReference type="Proteomes" id="UP000188604">
    <property type="component" value="Chromosome"/>
</dbReference>
<dbReference type="RefSeq" id="WP_077806337.1">
    <property type="nucleotide sequence ID" value="NZ_BJXS01000009.1"/>
</dbReference>
<reference evidence="1 2" key="1">
    <citation type="submission" date="2016-03" db="EMBL/GenBank/DDBJ databases">
        <title>Acetic acid bacteria sequencing.</title>
        <authorList>
            <person name="Brandt J."/>
            <person name="Jakob F."/>
            <person name="Vogel R.F."/>
        </authorList>
    </citation>
    <scope>NUCLEOTIDE SEQUENCE [LARGE SCALE GENOMIC DNA]</scope>
    <source>
        <strain evidence="1 2">NBRC 101099</strain>
    </source>
</reference>
<dbReference type="InterPro" id="IPR008257">
    <property type="entry name" value="Pept_M19"/>
</dbReference>
<accession>A0A1U9KNN5</accession>
<dbReference type="GO" id="GO:0006508">
    <property type="term" value="P:proteolysis"/>
    <property type="evidence" value="ECO:0007669"/>
    <property type="project" value="InterPro"/>
</dbReference>
<dbReference type="PANTHER" id="PTHR10443">
    <property type="entry name" value="MICROSOMAL DIPEPTIDASE"/>
    <property type="match status" value="1"/>
</dbReference>
<organism evidence="1 2">
    <name type="scientific">Neoasaia chiangmaiensis</name>
    <dbReference type="NCBI Taxonomy" id="320497"/>
    <lineage>
        <taxon>Bacteria</taxon>
        <taxon>Pseudomonadati</taxon>
        <taxon>Pseudomonadota</taxon>
        <taxon>Alphaproteobacteria</taxon>
        <taxon>Acetobacterales</taxon>
        <taxon>Acetobacteraceae</taxon>
        <taxon>Neoasaia</taxon>
    </lineage>
</organism>
<keyword evidence="2" id="KW-1185">Reference proteome</keyword>
<dbReference type="Pfam" id="PF01244">
    <property type="entry name" value="Peptidase_M19"/>
    <property type="match status" value="1"/>
</dbReference>
<proteinExistence type="predicted"/>
<dbReference type="GO" id="GO:0070573">
    <property type="term" value="F:metallodipeptidase activity"/>
    <property type="evidence" value="ECO:0007669"/>
    <property type="project" value="InterPro"/>
</dbReference>
<evidence type="ECO:0000313" key="2">
    <source>
        <dbReference type="Proteomes" id="UP000188604"/>
    </source>
</evidence>
<evidence type="ECO:0000313" key="1">
    <source>
        <dbReference type="EMBL" id="AQS87359.1"/>
    </source>
</evidence>
<sequence length="338" mass="35912">MNDDTRQHDALLTLDTHIDIPWPDRGDFGDDTVTRQVDLPKLRKGGLKAVCLAAYIPQGRRNALGHDQAWVRVEQMLRVIGGLPDAVGDDQVRLCGTAESVRSAVAAGAVAIVPAVENGYAIGDDPGRVRQLYALGARYMTLTHNGHNVLADAAIPRADLDDPVALHGGLSALGREAISAMNDCGMLVDISHVSRDSMLQAVECSRTPVVATHSCARALCDHPRNLDDRQLDRLAESGGLVQVTAMSSFLKAPALGRATVDDLAHHVAYIARRIGVAHVGVSSDFDGGGGIEGWSDAAQGANVTAALVRQGFTPEEIVAIWGGNFLRLMELAESARRG</sequence>
<gene>
    <name evidence="1" type="ORF">A0U93_04750</name>
</gene>
<dbReference type="STRING" id="320497.A0U93_04750"/>
<dbReference type="OrthoDB" id="9804920at2"/>
<dbReference type="EMBL" id="CP014691">
    <property type="protein sequence ID" value="AQS87359.1"/>
    <property type="molecule type" value="Genomic_DNA"/>
</dbReference>
<dbReference type="InterPro" id="IPR032466">
    <property type="entry name" value="Metal_Hydrolase"/>
</dbReference>
<dbReference type="SUPFAM" id="SSF51556">
    <property type="entry name" value="Metallo-dependent hydrolases"/>
    <property type="match status" value="1"/>
</dbReference>
<protein>
    <submittedName>
        <fullName evidence="1">Diguanylate cyclase</fullName>
    </submittedName>
</protein>
<dbReference type="PANTHER" id="PTHR10443:SF12">
    <property type="entry name" value="DIPEPTIDASE"/>
    <property type="match status" value="1"/>
</dbReference>
<dbReference type="AlphaFoldDB" id="A0A1U9KNN5"/>
<dbReference type="CDD" id="cd01301">
    <property type="entry name" value="rDP_like"/>
    <property type="match status" value="1"/>
</dbReference>
<dbReference type="KEGG" id="nch:A0U93_04750"/>